<evidence type="ECO:0000313" key="2">
    <source>
        <dbReference type="EMBL" id="KAL3070194.1"/>
    </source>
</evidence>
<evidence type="ECO:0000256" key="1">
    <source>
        <dbReference type="SAM" id="MobiDB-lite"/>
    </source>
</evidence>
<comment type="caution">
    <text evidence="2">The sequence shown here is derived from an EMBL/GenBank/DDBJ whole genome shotgun (WGS) entry which is preliminary data.</text>
</comment>
<dbReference type="AlphaFoldDB" id="A0ABD2HRV1"/>
<gene>
    <name evidence="2" type="ORF">niasHT_030984</name>
</gene>
<name>A0ABD2HRV1_9BILA</name>
<feature type="region of interest" description="Disordered" evidence="1">
    <location>
        <begin position="109"/>
        <end position="172"/>
    </location>
</feature>
<feature type="compositionally biased region" description="Basic residues" evidence="1">
    <location>
        <begin position="146"/>
        <end position="157"/>
    </location>
</feature>
<feature type="compositionally biased region" description="Low complexity" evidence="1">
    <location>
        <begin position="158"/>
        <end position="172"/>
    </location>
</feature>
<dbReference type="Proteomes" id="UP001620626">
    <property type="component" value="Unassembled WGS sequence"/>
</dbReference>
<organism evidence="2 3">
    <name type="scientific">Heterodera trifolii</name>
    <dbReference type="NCBI Taxonomy" id="157864"/>
    <lineage>
        <taxon>Eukaryota</taxon>
        <taxon>Metazoa</taxon>
        <taxon>Ecdysozoa</taxon>
        <taxon>Nematoda</taxon>
        <taxon>Chromadorea</taxon>
        <taxon>Rhabditida</taxon>
        <taxon>Tylenchina</taxon>
        <taxon>Tylenchomorpha</taxon>
        <taxon>Tylenchoidea</taxon>
        <taxon>Heteroderidae</taxon>
        <taxon>Heteroderinae</taxon>
        <taxon>Heterodera</taxon>
    </lineage>
</organism>
<sequence length="172" mass="17958">MTFLTDILHPNGGKSGWRNNSSNPFPFFQLTGVARVCISILHPPGNDPLGYEQTSEVGPTAAGGAELQQSCQCGCYHFVPQRPGTIQGGSATARGAGISIDTASEVNTTTGRATVGSTAAGDAATTAGRTGDAPPEGQHQGTPQRQQHRHKGKKRRSSNNNNKRANGTFDVT</sequence>
<feature type="compositionally biased region" description="Low complexity" evidence="1">
    <location>
        <begin position="113"/>
        <end position="133"/>
    </location>
</feature>
<proteinExistence type="predicted"/>
<protein>
    <submittedName>
        <fullName evidence="2">Uncharacterized protein</fullName>
    </submittedName>
</protein>
<evidence type="ECO:0000313" key="3">
    <source>
        <dbReference type="Proteomes" id="UP001620626"/>
    </source>
</evidence>
<accession>A0ABD2HRV1</accession>
<reference evidence="2 3" key="1">
    <citation type="submission" date="2024-10" db="EMBL/GenBank/DDBJ databases">
        <authorList>
            <person name="Kim D."/>
        </authorList>
    </citation>
    <scope>NUCLEOTIDE SEQUENCE [LARGE SCALE GENOMIC DNA]</scope>
    <source>
        <strain evidence="2">BH-2024</strain>
    </source>
</reference>
<dbReference type="EMBL" id="JBICBT010001382">
    <property type="protein sequence ID" value="KAL3070194.1"/>
    <property type="molecule type" value="Genomic_DNA"/>
</dbReference>
<keyword evidence="3" id="KW-1185">Reference proteome</keyword>